<reference evidence="1 3" key="1">
    <citation type="journal article" date="2014" name="Nat. Genet.">
        <title>Genome and transcriptome of the porcine whipworm Trichuris suis.</title>
        <authorList>
            <person name="Jex A.R."/>
            <person name="Nejsum P."/>
            <person name="Schwarz E.M."/>
            <person name="Hu L."/>
            <person name="Young N.D."/>
            <person name="Hall R.S."/>
            <person name="Korhonen P.K."/>
            <person name="Liao S."/>
            <person name="Thamsborg S."/>
            <person name="Xia J."/>
            <person name="Xu P."/>
            <person name="Wang S."/>
            <person name="Scheerlinck J.P."/>
            <person name="Hofmann A."/>
            <person name="Sternberg P.W."/>
            <person name="Wang J."/>
            <person name="Gasser R.B."/>
        </authorList>
    </citation>
    <scope>NUCLEOTIDE SEQUENCE [LARGE SCALE GENOMIC DNA]</scope>
    <source>
        <strain evidence="2">DCEP-RM93F</strain>
        <strain evidence="1">DCEP-RM93M</strain>
    </source>
</reference>
<dbReference type="Proteomes" id="UP000030764">
    <property type="component" value="Unassembled WGS sequence"/>
</dbReference>
<dbReference type="Proteomes" id="UP000030758">
    <property type="component" value="Unassembled WGS sequence"/>
</dbReference>
<evidence type="ECO:0000313" key="3">
    <source>
        <dbReference type="Proteomes" id="UP000030764"/>
    </source>
</evidence>
<dbReference type="EMBL" id="KL367552">
    <property type="protein sequence ID" value="KFD64676.1"/>
    <property type="molecule type" value="Genomic_DNA"/>
</dbReference>
<proteinExistence type="predicted"/>
<gene>
    <name evidence="1" type="ORF">M513_07838</name>
    <name evidence="2" type="ORF">M514_07838</name>
</gene>
<evidence type="ECO:0000313" key="1">
    <source>
        <dbReference type="EMBL" id="KFD51238.1"/>
    </source>
</evidence>
<name>A0A085M1Z2_9BILA</name>
<accession>A0A085M1Z2</accession>
<organism evidence="1 3">
    <name type="scientific">Trichuris suis</name>
    <name type="common">pig whipworm</name>
    <dbReference type="NCBI Taxonomy" id="68888"/>
    <lineage>
        <taxon>Eukaryota</taxon>
        <taxon>Metazoa</taxon>
        <taxon>Ecdysozoa</taxon>
        <taxon>Nematoda</taxon>
        <taxon>Enoplea</taxon>
        <taxon>Dorylaimia</taxon>
        <taxon>Trichinellida</taxon>
        <taxon>Trichuridae</taxon>
        <taxon>Trichuris</taxon>
    </lineage>
</organism>
<keyword evidence="3" id="KW-1185">Reference proteome</keyword>
<evidence type="ECO:0000313" key="2">
    <source>
        <dbReference type="EMBL" id="KFD64676.1"/>
    </source>
</evidence>
<sequence>MPSVGNRSIENENPPSRYQIASLCNRLSHYERTEAIGDLNRSIQGYLSKMFNPFLVWALVPRWTAIPYLFLHEDFLVLNLPERVDLLVPSNLTAKGADASPAPKWTQSPPW</sequence>
<dbReference type="AlphaFoldDB" id="A0A085M1Z2"/>
<protein>
    <submittedName>
        <fullName evidence="1">Uncharacterized protein</fullName>
    </submittedName>
</protein>
<dbReference type="EMBL" id="KL363241">
    <property type="protein sequence ID" value="KFD51238.1"/>
    <property type="molecule type" value="Genomic_DNA"/>
</dbReference>